<dbReference type="KEGG" id="ocm:CBP12_12685"/>
<dbReference type="OrthoDB" id="4404959at2"/>
<feature type="transmembrane region" description="Helical" evidence="11">
    <location>
        <begin position="64"/>
        <end position="84"/>
    </location>
</feature>
<dbReference type="GO" id="GO:0022857">
    <property type="term" value="F:transmembrane transporter activity"/>
    <property type="evidence" value="ECO:0007669"/>
    <property type="project" value="InterPro"/>
</dbReference>
<evidence type="ECO:0000256" key="10">
    <source>
        <dbReference type="ARBA" id="ARBA00040319"/>
    </source>
</evidence>
<dbReference type="GO" id="GO:0043190">
    <property type="term" value="C:ATP-binding cassette (ABC) transporter complex"/>
    <property type="evidence" value="ECO:0007669"/>
    <property type="project" value="InterPro"/>
</dbReference>
<feature type="transmembrane region" description="Helical" evidence="11">
    <location>
        <begin position="28"/>
        <end position="52"/>
    </location>
</feature>
<keyword evidence="7" id="KW-0029">Amino-acid transport</keyword>
<organism evidence="13 14">
    <name type="scientific">Oceanisphaera avium</name>
    <dbReference type="NCBI Taxonomy" id="1903694"/>
    <lineage>
        <taxon>Bacteria</taxon>
        <taxon>Pseudomonadati</taxon>
        <taxon>Pseudomonadota</taxon>
        <taxon>Gammaproteobacteria</taxon>
        <taxon>Aeromonadales</taxon>
        <taxon>Aeromonadaceae</taxon>
        <taxon>Oceanisphaera</taxon>
    </lineage>
</organism>
<dbReference type="AlphaFoldDB" id="A0A1Y0D0X4"/>
<dbReference type="NCBIfam" id="TIGR01726">
    <property type="entry name" value="HEQRo_perm_3TM"/>
    <property type="match status" value="1"/>
</dbReference>
<dbReference type="RefSeq" id="WP_086964962.1">
    <property type="nucleotide sequence ID" value="NZ_CP021376.1"/>
</dbReference>
<dbReference type="Gene3D" id="1.10.3720.10">
    <property type="entry name" value="MetI-like"/>
    <property type="match status" value="1"/>
</dbReference>
<dbReference type="InterPro" id="IPR010065">
    <property type="entry name" value="AA_ABC_transptr_permease_3TM"/>
</dbReference>
<comment type="subcellular location">
    <subcellularLocation>
        <location evidence="1">Cell inner membrane</location>
        <topology evidence="1">Multi-pass membrane protein</topology>
    </subcellularLocation>
    <subcellularLocation>
        <location evidence="11">Cell membrane</location>
        <topology evidence="11">Multi-pass membrane protein</topology>
    </subcellularLocation>
</comment>
<reference evidence="14" key="1">
    <citation type="submission" date="2017-05" db="EMBL/GenBank/DDBJ databases">
        <authorList>
            <person name="Sung H."/>
        </authorList>
    </citation>
    <scope>NUCLEOTIDE SEQUENCE [LARGE SCALE GENOMIC DNA]</scope>
    <source>
        <strain evidence="14">AMac2203</strain>
    </source>
</reference>
<evidence type="ECO:0000256" key="4">
    <source>
        <dbReference type="ARBA" id="ARBA00022475"/>
    </source>
</evidence>
<keyword evidence="3 11" id="KW-0813">Transport</keyword>
<feature type="transmembrane region" description="Helical" evidence="11">
    <location>
        <begin position="168"/>
        <end position="189"/>
    </location>
</feature>
<dbReference type="GO" id="GO:0006865">
    <property type="term" value="P:amino acid transport"/>
    <property type="evidence" value="ECO:0007669"/>
    <property type="project" value="UniProtKB-KW"/>
</dbReference>
<name>A0A1Y0D0X4_9GAMM</name>
<evidence type="ECO:0000259" key="12">
    <source>
        <dbReference type="PROSITE" id="PS50928"/>
    </source>
</evidence>
<dbReference type="CDD" id="cd06261">
    <property type="entry name" value="TM_PBP2"/>
    <property type="match status" value="1"/>
</dbReference>
<evidence type="ECO:0000256" key="7">
    <source>
        <dbReference type="ARBA" id="ARBA00022970"/>
    </source>
</evidence>
<evidence type="ECO:0000256" key="1">
    <source>
        <dbReference type="ARBA" id="ARBA00004429"/>
    </source>
</evidence>
<dbReference type="EMBL" id="CP021376">
    <property type="protein sequence ID" value="ART80904.1"/>
    <property type="molecule type" value="Genomic_DNA"/>
</dbReference>
<feature type="domain" description="ABC transmembrane type-1" evidence="12">
    <location>
        <begin position="26"/>
        <end position="222"/>
    </location>
</feature>
<dbReference type="InterPro" id="IPR000515">
    <property type="entry name" value="MetI-like"/>
</dbReference>
<dbReference type="InterPro" id="IPR043429">
    <property type="entry name" value="ArtM/GltK/GlnP/TcyL/YhdX-like"/>
</dbReference>
<dbReference type="PANTHER" id="PTHR30614">
    <property type="entry name" value="MEMBRANE COMPONENT OF AMINO ACID ABC TRANSPORTER"/>
    <property type="match status" value="1"/>
</dbReference>
<gene>
    <name evidence="13" type="primary">artM</name>
    <name evidence="13" type="ORF">CBP12_12685</name>
</gene>
<evidence type="ECO:0000256" key="11">
    <source>
        <dbReference type="RuleBase" id="RU363032"/>
    </source>
</evidence>
<feature type="transmembrane region" description="Helical" evidence="11">
    <location>
        <begin position="201"/>
        <end position="222"/>
    </location>
</feature>
<protein>
    <recommendedName>
        <fullName evidence="10">Arginine ABC transporter permease protein ArtM</fullName>
    </recommendedName>
</protein>
<keyword evidence="5" id="KW-0997">Cell inner membrane</keyword>
<dbReference type="PROSITE" id="PS50928">
    <property type="entry name" value="ABC_TM1"/>
    <property type="match status" value="1"/>
</dbReference>
<evidence type="ECO:0000313" key="13">
    <source>
        <dbReference type="EMBL" id="ART80904.1"/>
    </source>
</evidence>
<dbReference type="PANTHER" id="PTHR30614:SF10">
    <property type="entry name" value="ARGININE ABC TRANSPORTER PERMEASE PROTEIN ARTM"/>
    <property type="match status" value="1"/>
</dbReference>
<evidence type="ECO:0000256" key="9">
    <source>
        <dbReference type="ARBA" id="ARBA00023136"/>
    </source>
</evidence>
<evidence type="ECO:0000256" key="6">
    <source>
        <dbReference type="ARBA" id="ARBA00022692"/>
    </source>
</evidence>
<keyword evidence="9 11" id="KW-0472">Membrane</keyword>
<evidence type="ECO:0000256" key="2">
    <source>
        <dbReference type="ARBA" id="ARBA00010072"/>
    </source>
</evidence>
<evidence type="ECO:0000256" key="8">
    <source>
        <dbReference type="ARBA" id="ARBA00022989"/>
    </source>
</evidence>
<dbReference type="NCBIfam" id="NF008336">
    <property type="entry name" value="PRK11122.1"/>
    <property type="match status" value="1"/>
</dbReference>
<evidence type="ECO:0000256" key="3">
    <source>
        <dbReference type="ARBA" id="ARBA00022448"/>
    </source>
</evidence>
<evidence type="ECO:0000256" key="5">
    <source>
        <dbReference type="ARBA" id="ARBA00022519"/>
    </source>
</evidence>
<feature type="transmembrane region" description="Helical" evidence="11">
    <location>
        <begin position="104"/>
        <end position="123"/>
    </location>
</feature>
<comment type="similarity">
    <text evidence="2">Belongs to the binding-protein-dependent transport system permease family. HisMQ subfamily.</text>
</comment>
<evidence type="ECO:0000313" key="14">
    <source>
        <dbReference type="Proteomes" id="UP000243793"/>
    </source>
</evidence>
<accession>A0A1Y0D0X4</accession>
<sequence>MTDWVSSWINSGPNWLSYIPALLEGVNITLQITAAGLALGLCIALSLTWILERKVPVLAQLTEGYILLITGTPLLVQIFLIYYGPAQFTWIKESWAWHYLKEPMFCAILALGMNAGAYTCRLFKGALDAVPKGETLACQALGMSHWQMLSVKLRHAMRRVIPAYSNEVVLVLKGSSLASTISIMEIMGLAQRINGQTYDTLAVFGLAGAIYLILNGLLTWLFHRLEKRALQFQRAH</sequence>
<dbReference type="Pfam" id="PF00528">
    <property type="entry name" value="BPD_transp_1"/>
    <property type="match status" value="1"/>
</dbReference>
<proteinExistence type="inferred from homology"/>
<keyword evidence="6 11" id="KW-0812">Transmembrane</keyword>
<keyword evidence="4" id="KW-1003">Cell membrane</keyword>
<keyword evidence="14" id="KW-1185">Reference proteome</keyword>
<keyword evidence="8 11" id="KW-1133">Transmembrane helix</keyword>
<dbReference type="Proteomes" id="UP000243793">
    <property type="component" value="Chromosome"/>
</dbReference>
<dbReference type="InterPro" id="IPR035906">
    <property type="entry name" value="MetI-like_sf"/>
</dbReference>
<dbReference type="SUPFAM" id="SSF161098">
    <property type="entry name" value="MetI-like"/>
    <property type="match status" value="1"/>
</dbReference>